<organism evidence="1 2">
    <name type="scientific">Actinacidiphila reveromycinica</name>
    <dbReference type="NCBI Taxonomy" id="659352"/>
    <lineage>
        <taxon>Bacteria</taxon>
        <taxon>Bacillati</taxon>
        <taxon>Actinomycetota</taxon>
        <taxon>Actinomycetes</taxon>
        <taxon>Kitasatosporales</taxon>
        <taxon>Streptomycetaceae</taxon>
        <taxon>Actinacidiphila</taxon>
    </lineage>
</organism>
<dbReference type="Proteomes" id="UP000595703">
    <property type="component" value="Chromosome"/>
</dbReference>
<protein>
    <submittedName>
        <fullName evidence="1">Uncharacterized protein</fullName>
    </submittedName>
</protein>
<proteinExistence type="predicted"/>
<accession>A0A7U3VRM7</accession>
<name>A0A7U3VRM7_9ACTN</name>
<sequence length="40" mass="4202">MMPLLPLLSLAAVLWAGLCAAALAWTRPTPTPATPEEGNR</sequence>
<reference evidence="1 2" key="1">
    <citation type="journal article" date="2010" name="J. Bacteriol.">
        <title>Biochemical characterization of a novel indole prenyltransferase from Streptomyces sp. SN-593.</title>
        <authorList>
            <person name="Takahashi S."/>
            <person name="Takagi H."/>
            <person name="Toyoda A."/>
            <person name="Uramoto M."/>
            <person name="Nogawa T."/>
            <person name="Ueki M."/>
            <person name="Sakaki Y."/>
            <person name="Osada H."/>
        </authorList>
    </citation>
    <scope>NUCLEOTIDE SEQUENCE [LARGE SCALE GENOMIC DNA]</scope>
    <source>
        <strain evidence="1 2">SN-593</strain>
    </source>
</reference>
<reference evidence="1 2" key="2">
    <citation type="journal article" date="2011" name="J. Antibiot.">
        <title>Furaquinocins I and J: novel polyketide isoprenoid hybrid compounds from Streptomyces reveromyceticus SN-593.</title>
        <authorList>
            <person name="Panthee S."/>
            <person name="Takahashi S."/>
            <person name="Takagi H."/>
            <person name="Nogawa T."/>
            <person name="Oowada E."/>
            <person name="Uramoto M."/>
            <person name="Osada H."/>
        </authorList>
    </citation>
    <scope>NUCLEOTIDE SEQUENCE [LARGE SCALE GENOMIC DNA]</scope>
    <source>
        <strain evidence="1 2">SN-593</strain>
    </source>
</reference>
<dbReference type="EMBL" id="AP018365">
    <property type="protein sequence ID" value="BBB01016.1"/>
    <property type="molecule type" value="Genomic_DNA"/>
</dbReference>
<keyword evidence="2" id="KW-1185">Reference proteome</keyword>
<dbReference type="AlphaFoldDB" id="A0A7U3VRM7"/>
<dbReference type="KEGG" id="arev:RVR_8247"/>
<evidence type="ECO:0000313" key="2">
    <source>
        <dbReference type="Proteomes" id="UP000595703"/>
    </source>
</evidence>
<reference evidence="1 2" key="3">
    <citation type="journal article" date="2011" name="Nat. Chem. Biol.">
        <title>Reveromycin A biosynthesis uses RevG and RevJ for stereospecific spiroacetal formation.</title>
        <authorList>
            <person name="Takahashi S."/>
            <person name="Toyoda A."/>
            <person name="Sekiyama Y."/>
            <person name="Takagi H."/>
            <person name="Nogawa T."/>
            <person name="Uramoto M."/>
            <person name="Suzuki R."/>
            <person name="Koshino H."/>
            <person name="Kumano T."/>
            <person name="Panthee S."/>
            <person name="Dairi T."/>
            <person name="Ishikawa J."/>
            <person name="Ikeda H."/>
            <person name="Sakaki Y."/>
            <person name="Osada H."/>
        </authorList>
    </citation>
    <scope>NUCLEOTIDE SEQUENCE [LARGE SCALE GENOMIC DNA]</scope>
    <source>
        <strain evidence="1 2">SN-593</strain>
    </source>
</reference>
<evidence type="ECO:0000313" key="1">
    <source>
        <dbReference type="EMBL" id="BBB01016.1"/>
    </source>
</evidence>
<reference evidence="1 2" key="4">
    <citation type="journal article" date="2020" name="Sci. Rep.">
        <title>beta-carboline chemical signals induce reveromycin production through a LuxR family regulator in Streptomyces sp. SN-593.</title>
        <authorList>
            <person name="Panthee S."/>
            <person name="Kito N."/>
            <person name="Hayashi T."/>
            <person name="Shimizu T."/>
            <person name="Ishikawa J."/>
            <person name="Hamamoto H."/>
            <person name="Osada H."/>
            <person name="Takahashi S."/>
        </authorList>
    </citation>
    <scope>NUCLEOTIDE SEQUENCE [LARGE SCALE GENOMIC DNA]</scope>
    <source>
        <strain evidence="1 2">SN-593</strain>
    </source>
</reference>
<gene>
    <name evidence="1" type="ORF">RVR_8247</name>
</gene>